<dbReference type="EMBL" id="CP048630">
    <property type="protein sequence ID" value="QIB34739.1"/>
    <property type="molecule type" value="Genomic_DNA"/>
</dbReference>
<feature type="domain" description="Baseplate J-like C-terminal" evidence="4">
    <location>
        <begin position="287"/>
        <end position="362"/>
    </location>
</feature>
<keyword evidence="6" id="KW-1185">Reference proteome</keyword>
<feature type="domain" description="Baseplate J-like central" evidence="3">
    <location>
        <begin position="205"/>
        <end position="278"/>
    </location>
</feature>
<dbReference type="PANTHER" id="PTHR37829:SF3">
    <property type="entry name" value="PROTEIN JAYE-RELATED"/>
    <property type="match status" value="1"/>
</dbReference>
<dbReference type="PANTHER" id="PTHR37829">
    <property type="entry name" value="PHAGE-LIKE ELEMENT PBSX PROTEIN XKDT"/>
    <property type="match status" value="1"/>
</dbReference>
<proteinExistence type="inferred from homology"/>
<dbReference type="RefSeq" id="WP_163075884.1">
    <property type="nucleotide sequence ID" value="NZ_CP048630.1"/>
</dbReference>
<protein>
    <submittedName>
        <fullName evidence="5">Baseplate J family protein</fullName>
    </submittedName>
</protein>
<evidence type="ECO:0000256" key="1">
    <source>
        <dbReference type="ARBA" id="ARBA00038087"/>
    </source>
</evidence>
<reference evidence="5 6" key="1">
    <citation type="submission" date="2020-02" db="EMBL/GenBank/DDBJ databases">
        <authorList>
            <person name="Li G."/>
        </authorList>
    </citation>
    <scope>NUCLEOTIDE SEQUENCE [LARGE SCALE GENOMIC DNA]</scope>
    <source>
        <strain evidence="5 6">DSM 102029</strain>
    </source>
</reference>
<evidence type="ECO:0000259" key="4">
    <source>
        <dbReference type="Pfam" id="PF26079"/>
    </source>
</evidence>
<gene>
    <name evidence="5" type="ORF">G3A50_14265</name>
</gene>
<evidence type="ECO:0000259" key="2">
    <source>
        <dbReference type="Pfam" id="PF04865"/>
    </source>
</evidence>
<comment type="similarity">
    <text evidence="1">Belongs to the Mu gp47/PBSX XkdT family.</text>
</comment>
<dbReference type="InterPro" id="IPR006949">
    <property type="entry name" value="Barrel_Baseplate_J-like"/>
</dbReference>
<dbReference type="KEGG" id="apra:G3A50_14265"/>
<feature type="domain" description="Baseplate protein J-like barrel" evidence="2">
    <location>
        <begin position="103"/>
        <end position="177"/>
    </location>
</feature>
<dbReference type="InterPro" id="IPR052399">
    <property type="entry name" value="Phage_Baseplate_Assmbl_Protein"/>
</dbReference>
<evidence type="ECO:0000313" key="6">
    <source>
        <dbReference type="Proteomes" id="UP000464751"/>
    </source>
</evidence>
<dbReference type="Pfam" id="PF04865">
    <property type="entry name" value="Baseplate_J"/>
    <property type="match status" value="1"/>
</dbReference>
<name>A0A6P1YN40_9HYPH</name>
<dbReference type="Proteomes" id="UP000464751">
    <property type="component" value="Chromosome"/>
</dbReference>
<accession>A0A6P1YN40</accession>
<dbReference type="Pfam" id="PF26078">
    <property type="entry name" value="Baseplate_J_M"/>
    <property type="match status" value="1"/>
</dbReference>
<dbReference type="InterPro" id="IPR058531">
    <property type="entry name" value="Baseplate_J_M"/>
</dbReference>
<evidence type="ECO:0000313" key="5">
    <source>
        <dbReference type="EMBL" id="QIB34739.1"/>
    </source>
</evidence>
<dbReference type="Pfam" id="PF26079">
    <property type="entry name" value="Baseplate_J_C"/>
    <property type="match status" value="1"/>
</dbReference>
<organism evidence="5 6">
    <name type="scientific">Ancylobacter pratisalsi</name>
    <dbReference type="NCBI Taxonomy" id="1745854"/>
    <lineage>
        <taxon>Bacteria</taxon>
        <taxon>Pseudomonadati</taxon>
        <taxon>Pseudomonadota</taxon>
        <taxon>Alphaproteobacteria</taxon>
        <taxon>Hyphomicrobiales</taxon>
        <taxon>Xanthobacteraceae</taxon>
        <taxon>Ancylobacter</taxon>
    </lineage>
</organism>
<dbReference type="InterPro" id="IPR058530">
    <property type="entry name" value="Baseplate_J-like_C"/>
</dbReference>
<dbReference type="AlphaFoldDB" id="A0A6P1YN40"/>
<sequence>MAFPISDPRTLTRRLETLVEAGIREVRPDVDPGALARAVRSPRGMYAIIIRAFVLGLYEVHLHLRWWGQQYFPDTAEAEFLVRHADIWGITRRPATFAIGRAEVTGTPGTLVPAGELLQGSGVTYEVTEAAVVDGEGSAMLSVRAATSGTIGNAAAGIGLSFIAPIAGLTEQVATIDDAGVTGGAEVETDPSLLARLLQRIRQPAHGGADFDYPVWVQNAFAASQVMTIPNMIGRGSVGVVVAMGTRANPRAPTETEIAAIGAYLDTVRPVTAERAVVPAIIVPRNMTLQLTPSTYAVQEAVKSAWRTFFAAEAEIGGTLKFSRLSEAVSSAAGEYAHRFIAPTADIVSAATELSAPGVVTWEPEE</sequence>
<evidence type="ECO:0000259" key="3">
    <source>
        <dbReference type="Pfam" id="PF26078"/>
    </source>
</evidence>